<proteinExistence type="predicted"/>
<feature type="compositionally biased region" description="Polar residues" evidence="1">
    <location>
        <begin position="24"/>
        <end position="40"/>
    </location>
</feature>
<feature type="compositionally biased region" description="Basic and acidic residues" evidence="1">
    <location>
        <begin position="1"/>
        <end position="19"/>
    </location>
</feature>
<dbReference type="AlphaFoldDB" id="A0A0B6Z803"/>
<feature type="compositionally biased region" description="Low complexity" evidence="1">
    <location>
        <begin position="80"/>
        <end position="99"/>
    </location>
</feature>
<sequence length="122" mass="13686">EKEFRDLQSPISEERDKISKKSRVSSFNKTGSKNRSSLPNNIIHRHSFTFGVNIFKGHPSEHSLPPFSTDDEDEGEELTDTPSSWSNVSDDISSSASINESRETMVSSYDDDDTNLVTPFVT</sequence>
<evidence type="ECO:0000256" key="1">
    <source>
        <dbReference type="SAM" id="MobiDB-lite"/>
    </source>
</evidence>
<feature type="non-terminal residue" evidence="2">
    <location>
        <position position="1"/>
    </location>
</feature>
<organism evidence="2">
    <name type="scientific">Arion vulgaris</name>
    <dbReference type="NCBI Taxonomy" id="1028688"/>
    <lineage>
        <taxon>Eukaryota</taxon>
        <taxon>Metazoa</taxon>
        <taxon>Spiralia</taxon>
        <taxon>Lophotrochozoa</taxon>
        <taxon>Mollusca</taxon>
        <taxon>Gastropoda</taxon>
        <taxon>Heterobranchia</taxon>
        <taxon>Euthyneura</taxon>
        <taxon>Panpulmonata</taxon>
        <taxon>Eupulmonata</taxon>
        <taxon>Stylommatophora</taxon>
        <taxon>Helicina</taxon>
        <taxon>Arionoidea</taxon>
        <taxon>Arionidae</taxon>
        <taxon>Arion</taxon>
    </lineage>
</organism>
<accession>A0A0B6Z803</accession>
<reference evidence="2" key="1">
    <citation type="submission" date="2014-12" db="EMBL/GenBank/DDBJ databases">
        <title>Insight into the proteome of Arion vulgaris.</title>
        <authorList>
            <person name="Aradska J."/>
            <person name="Bulat T."/>
            <person name="Smidak R."/>
            <person name="Sarate P."/>
            <person name="Gangsoo J."/>
            <person name="Sialana F."/>
            <person name="Bilban M."/>
            <person name="Lubec G."/>
        </authorList>
    </citation>
    <scope>NUCLEOTIDE SEQUENCE</scope>
    <source>
        <tissue evidence="2">Skin</tissue>
    </source>
</reference>
<gene>
    <name evidence="2" type="primary">ORF52444</name>
</gene>
<feature type="region of interest" description="Disordered" evidence="1">
    <location>
        <begin position="59"/>
        <end position="122"/>
    </location>
</feature>
<feature type="region of interest" description="Disordered" evidence="1">
    <location>
        <begin position="1"/>
        <end position="40"/>
    </location>
</feature>
<feature type="compositionally biased region" description="Acidic residues" evidence="1">
    <location>
        <begin position="69"/>
        <end position="79"/>
    </location>
</feature>
<dbReference type="EMBL" id="HACG01017788">
    <property type="protein sequence ID" value="CEK64653.1"/>
    <property type="molecule type" value="Transcribed_RNA"/>
</dbReference>
<name>A0A0B6Z803_9EUPU</name>
<evidence type="ECO:0000313" key="2">
    <source>
        <dbReference type="EMBL" id="CEK64653.1"/>
    </source>
</evidence>
<feature type="non-terminal residue" evidence="2">
    <location>
        <position position="122"/>
    </location>
</feature>
<protein>
    <submittedName>
        <fullName evidence="2">Uncharacterized protein</fullName>
    </submittedName>
</protein>